<proteinExistence type="predicted"/>
<dbReference type="InterPro" id="IPR032508">
    <property type="entry name" value="FecR_C"/>
</dbReference>
<evidence type="ECO:0000313" key="5">
    <source>
        <dbReference type="Proteomes" id="UP000612680"/>
    </source>
</evidence>
<keyword evidence="5" id="KW-1185">Reference proteome</keyword>
<evidence type="ECO:0000259" key="2">
    <source>
        <dbReference type="Pfam" id="PF04773"/>
    </source>
</evidence>
<evidence type="ECO:0000259" key="3">
    <source>
        <dbReference type="Pfam" id="PF16344"/>
    </source>
</evidence>
<reference evidence="4 5" key="1">
    <citation type="submission" date="2020-06" db="EMBL/GenBank/DDBJ databases">
        <title>Dyadobacter sandarakinus sp. nov., isolated from the soil of the Arctic Yellow River Station.</title>
        <authorList>
            <person name="Zhang Y."/>
            <person name="Peng F."/>
        </authorList>
    </citation>
    <scope>NUCLEOTIDE SEQUENCE [LARGE SCALE GENOMIC DNA]</scope>
    <source>
        <strain evidence="4 5">Q3-56</strain>
    </source>
</reference>
<protein>
    <submittedName>
        <fullName evidence="4">FecR domain-containing protein</fullName>
    </submittedName>
</protein>
<dbReference type="Gene3D" id="3.55.50.30">
    <property type="match status" value="1"/>
</dbReference>
<feature type="transmembrane region" description="Helical" evidence="1">
    <location>
        <begin position="89"/>
        <end position="112"/>
    </location>
</feature>
<dbReference type="Proteomes" id="UP000612680">
    <property type="component" value="Chromosome"/>
</dbReference>
<evidence type="ECO:0000313" key="4">
    <source>
        <dbReference type="EMBL" id="QRR02159.1"/>
    </source>
</evidence>
<sequence length="358" mass="40071">MNNYTDYELADWLEDAAFQDWVYHHERDIFWQHYLNDHPGQRPVMEQARTILLSVRGELDVLSAAEVQARVGDIMRQISDEPARQSAPWWAAGWLRSAAMLILVAALGLAVWKMQDKLVRLASGTAFFSQSATTAHREIRNDNQPIKLVNLPDGSSVILKKHARISFPAQFEKSRREVSMSGEAFFEVVKNPAQPFYVYAGSMVTKVKGTSFSIKANEGEDEVNLVVKTGIVEVSAANRKLNGPVNKLILTPNKQVTFHQKSMRMITRSLQKPVLLDIPAEKQDLSFKRTPLTEVFTALEQTYGVDILFDKSALAHCTITARLGDEPISEKLDMICAVVNAKYEERGGAIHIVAAGCE</sequence>
<gene>
    <name evidence="4" type="ORF">HWI92_15225</name>
</gene>
<dbReference type="Gene3D" id="2.60.120.1440">
    <property type="match status" value="1"/>
</dbReference>
<dbReference type="PANTHER" id="PTHR30273">
    <property type="entry name" value="PERIPLASMIC SIGNAL SENSOR AND SIGMA FACTOR ACTIVATOR FECR-RELATED"/>
    <property type="match status" value="1"/>
</dbReference>
<keyword evidence="1" id="KW-0472">Membrane</keyword>
<dbReference type="RefSeq" id="WP_204656794.1">
    <property type="nucleotide sequence ID" value="NZ_CP056775.1"/>
</dbReference>
<keyword evidence="1" id="KW-0812">Transmembrane</keyword>
<name>A0ABX7I8A9_9BACT</name>
<dbReference type="PIRSF" id="PIRSF018266">
    <property type="entry name" value="FecR"/>
    <property type="match status" value="1"/>
</dbReference>
<dbReference type="Pfam" id="PF16344">
    <property type="entry name" value="FecR_C"/>
    <property type="match status" value="1"/>
</dbReference>
<dbReference type="InterPro" id="IPR012373">
    <property type="entry name" value="Ferrdict_sens_TM"/>
</dbReference>
<evidence type="ECO:0000256" key="1">
    <source>
        <dbReference type="SAM" id="Phobius"/>
    </source>
</evidence>
<feature type="domain" description="FecR protein" evidence="2">
    <location>
        <begin position="147"/>
        <end position="233"/>
    </location>
</feature>
<dbReference type="EMBL" id="CP056775">
    <property type="protein sequence ID" value="QRR02159.1"/>
    <property type="molecule type" value="Genomic_DNA"/>
</dbReference>
<feature type="domain" description="Protein FecR C-terminal" evidence="3">
    <location>
        <begin position="285"/>
        <end position="352"/>
    </location>
</feature>
<dbReference type="InterPro" id="IPR006860">
    <property type="entry name" value="FecR"/>
</dbReference>
<keyword evidence="1" id="KW-1133">Transmembrane helix</keyword>
<dbReference type="PANTHER" id="PTHR30273:SF2">
    <property type="entry name" value="PROTEIN FECR"/>
    <property type="match status" value="1"/>
</dbReference>
<dbReference type="Pfam" id="PF04773">
    <property type="entry name" value="FecR"/>
    <property type="match status" value="1"/>
</dbReference>
<accession>A0ABX7I8A9</accession>
<organism evidence="4 5">
    <name type="scientific">Dyadobacter sandarakinus</name>
    <dbReference type="NCBI Taxonomy" id="2747268"/>
    <lineage>
        <taxon>Bacteria</taxon>
        <taxon>Pseudomonadati</taxon>
        <taxon>Bacteroidota</taxon>
        <taxon>Cytophagia</taxon>
        <taxon>Cytophagales</taxon>
        <taxon>Spirosomataceae</taxon>
        <taxon>Dyadobacter</taxon>
    </lineage>
</organism>